<proteinExistence type="predicted"/>
<comment type="caution">
    <text evidence="3">The sequence shown here is derived from an EMBL/GenBank/DDBJ whole genome shotgun (WGS) entry which is preliminary data.</text>
</comment>
<name>A0ABT5XBX3_9EURY</name>
<accession>A0ABT5XBX3</accession>
<keyword evidence="4" id="KW-1185">Reference proteome</keyword>
<dbReference type="PROSITE" id="PS50234">
    <property type="entry name" value="VWFA"/>
    <property type="match status" value="1"/>
</dbReference>
<feature type="region of interest" description="Disordered" evidence="1">
    <location>
        <begin position="1"/>
        <end position="23"/>
    </location>
</feature>
<evidence type="ECO:0000256" key="1">
    <source>
        <dbReference type="SAM" id="MobiDB-lite"/>
    </source>
</evidence>
<dbReference type="RefSeq" id="WP_316967926.1">
    <property type="nucleotide sequence ID" value="NZ_JARFPL010000003.1"/>
</dbReference>
<dbReference type="Gene3D" id="3.40.50.410">
    <property type="entry name" value="von Willebrand factor, type A domain"/>
    <property type="match status" value="1"/>
</dbReference>
<dbReference type="EMBL" id="JARFPL010000003">
    <property type="protein sequence ID" value="MDF0592215.1"/>
    <property type="molecule type" value="Genomic_DNA"/>
</dbReference>
<sequence>MARGRPRKREGGDGKGNVKGNSSGANLGFEAKLWAAAASTPLPTGEIITAIDHAEIVAEEERTYVVFALDTSGSMKEYYSTDQNGGADMVSGWSGFHNLIVTIVGWDHDSEVVFGPVPLKGNETVLAEILDRLSELCLETDLTYYDQGISGSMAALRDHAADDVRSPKLIVFLAGFGEFRPGELLEDYVSEANRSGYTIFTIGIGINESSEASKMQYTSLRRISDGAGGKFYNVTAFMPEELNAVMDDIVREIDILRVAPPYP</sequence>
<dbReference type="SUPFAM" id="SSF53300">
    <property type="entry name" value="vWA-like"/>
    <property type="match status" value="1"/>
</dbReference>
<evidence type="ECO:0000313" key="3">
    <source>
        <dbReference type="EMBL" id="MDF0592215.1"/>
    </source>
</evidence>
<dbReference type="InterPro" id="IPR002035">
    <property type="entry name" value="VWF_A"/>
</dbReference>
<dbReference type="Pfam" id="PF00092">
    <property type="entry name" value="VWA"/>
    <property type="match status" value="1"/>
</dbReference>
<gene>
    <name evidence="3" type="ORF">P0O24_01270</name>
</gene>
<evidence type="ECO:0000313" key="4">
    <source>
        <dbReference type="Proteomes" id="UP001215956"/>
    </source>
</evidence>
<evidence type="ECO:0000259" key="2">
    <source>
        <dbReference type="PROSITE" id="PS50234"/>
    </source>
</evidence>
<feature type="domain" description="VWFA" evidence="2">
    <location>
        <begin position="64"/>
        <end position="253"/>
    </location>
</feature>
<reference evidence="3 4" key="1">
    <citation type="submission" date="2023-03" db="EMBL/GenBank/DDBJ databases">
        <title>Whole genome sequencing of Methanotrichaceae archaeon M04Ac.</title>
        <authorList>
            <person name="Khomyakova M.A."/>
            <person name="Merkel A.Y."/>
            <person name="Slobodkin A.I."/>
        </authorList>
    </citation>
    <scope>NUCLEOTIDE SEQUENCE [LARGE SCALE GENOMIC DNA]</scope>
    <source>
        <strain evidence="3 4">M04Ac</strain>
    </source>
</reference>
<protein>
    <submittedName>
        <fullName evidence="3">VWA domain-containing protein</fullName>
    </submittedName>
</protein>
<organism evidence="3 4">
    <name type="scientific">Candidatus Methanocrinis alkalitolerans</name>
    <dbReference type="NCBI Taxonomy" id="3033395"/>
    <lineage>
        <taxon>Archaea</taxon>
        <taxon>Methanobacteriati</taxon>
        <taxon>Methanobacteriota</taxon>
        <taxon>Stenosarchaea group</taxon>
        <taxon>Methanomicrobia</taxon>
        <taxon>Methanotrichales</taxon>
        <taxon>Methanotrichaceae</taxon>
        <taxon>Methanocrinis</taxon>
    </lineage>
</organism>
<dbReference type="Proteomes" id="UP001215956">
    <property type="component" value="Unassembled WGS sequence"/>
</dbReference>
<dbReference type="CDD" id="cd00198">
    <property type="entry name" value="vWFA"/>
    <property type="match status" value="1"/>
</dbReference>
<dbReference type="InterPro" id="IPR036465">
    <property type="entry name" value="vWFA_dom_sf"/>
</dbReference>